<protein>
    <submittedName>
        <fullName evidence="1">Uncharacterized protein</fullName>
    </submittedName>
</protein>
<dbReference type="AlphaFoldDB" id="A0A9Q0GZ49"/>
<evidence type="ECO:0000313" key="1">
    <source>
        <dbReference type="EMBL" id="KAJ4956932.1"/>
    </source>
</evidence>
<reference evidence="1" key="1">
    <citation type="journal article" date="2023" name="Plant J.">
        <title>The genome of the king protea, Protea cynaroides.</title>
        <authorList>
            <person name="Chang J."/>
            <person name="Duong T.A."/>
            <person name="Schoeman C."/>
            <person name="Ma X."/>
            <person name="Roodt D."/>
            <person name="Barker N."/>
            <person name="Li Z."/>
            <person name="Van de Peer Y."/>
            <person name="Mizrachi E."/>
        </authorList>
    </citation>
    <scope>NUCLEOTIDE SEQUENCE</scope>
    <source>
        <tissue evidence="1">Young leaves</tissue>
    </source>
</reference>
<dbReference type="EMBL" id="JAMYWD010000011">
    <property type="protein sequence ID" value="KAJ4956932.1"/>
    <property type="molecule type" value="Genomic_DNA"/>
</dbReference>
<accession>A0A9Q0GZ49</accession>
<dbReference type="Proteomes" id="UP001141806">
    <property type="component" value="Unassembled WGS sequence"/>
</dbReference>
<gene>
    <name evidence="1" type="ORF">NE237_013715</name>
</gene>
<proteinExistence type="predicted"/>
<sequence>MLCSGVIDSRPIVAVFKNRDKNQSCIESAQAIEPVESVKATEPIESTERGSIVVQSKISDMTISLSRPIVSTDSIVPTDNTSIELTGNSRPVPGVLLEFEFTDSMVEPDSSHVVLSSPRDDLHHMTTRNKVGVLVPKEPEMNIVVCCWVYKAKLKFDWSLERLKGSSVVLLEGGENLVYDEDDEHEKEKLRFCKEPAKQKVRRKRKAIGILGGDRIYGRIRRV</sequence>
<name>A0A9Q0GZ49_9MAGN</name>
<organism evidence="1 2">
    <name type="scientific">Protea cynaroides</name>
    <dbReference type="NCBI Taxonomy" id="273540"/>
    <lineage>
        <taxon>Eukaryota</taxon>
        <taxon>Viridiplantae</taxon>
        <taxon>Streptophyta</taxon>
        <taxon>Embryophyta</taxon>
        <taxon>Tracheophyta</taxon>
        <taxon>Spermatophyta</taxon>
        <taxon>Magnoliopsida</taxon>
        <taxon>Proteales</taxon>
        <taxon>Proteaceae</taxon>
        <taxon>Protea</taxon>
    </lineage>
</organism>
<keyword evidence="2" id="KW-1185">Reference proteome</keyword>
<evidence type="ECO:0000313" key="2">
    <source>
        <dbReference type="Proteomes" id="UP001141806"/>
    </source>
</evidence>
<comment type="caution">
    <text evidence="1">The sequence shown here is derived from an EMBL/GenBank/DDBJ whole genome shotgun (WGS) entry which is preliminary data.</text>
</comment>